<protein>
    <submittedName>
        <fullName evidence="2">Uncharacterized protein</fullName>
    </submittedName>
</protein>
<dbReference type="AlphaFoldDB" id="A0A9J6GXV0"/>
<sequence length="138" mass="14834">MTTGDGDENLRAGGGSTSRATGTRMSSVRRLEAFDATTSQWPEHHERVLLYFAANDVPEDKRKAVFLTSCGAATYSLPRNLLSPNKPGDATLVVIYAALGAKPKVSEVVATVKFLLRTRLEGEGVSDYVAAPNILVDH</sequence>
<keyword evidence="3" id="KW-1185">Reference proteome</keyword>
<dbReference type="Proteomes" id="UP000821853">
    <property type="component" value="Chromosome 8"/>
</dbReference>
<comment type="caution">
    <text evidence="2">The sequence shown here is derived from an EMBL/GenBank/DDBJ whole genome shotgun (WGS) entry which is preliminary data.</text>
</comment>
<proteinExistence type="predicted"/>
<accession>A0A9J6GXV0</accession>
<reference evidence="2 3" key="1">
    <citation type="journal article" date="2020" name="Cell">
        <title>Large-Scale Comparative Analyses of Tick Genomes Elucidate Their Genetic Diversity and Vector Capacities.</title>
        <authorList>
            <consortium name="Tick Genome and Microbiome Consortium (TIGMIC)"/>
            <person name="Jia N."/>
            <person name="Wang J."/>
            <person name="Shi W."/>
            <person name="Du L."/>
            <person name="Sun Y."/>
            <person name="Zhan W."/>
            <person name="Jiang J.F."/>
            <person name="Wang Q."/>
            <person name="Zhang B."/>
            <person name="Ji P."/>
            <person name="Bell-Sakyi L."/>
            <person name="Cui X.M."/>
            <person name="Yuan T.T."/>
            <person name="Jiang B.G."/>
            <person name="Yang W.F."/>
            <person name="Lam T.T."/>
            <person name="Chang Q.C."/>
            <person name="Ding S.J."/>
            <person name="Wang X.J."/>
            <person name="Zhu J.G."/>
            <person name="Ruan X.D."/>
            <person name="Zhao L."/>
            <person name="Wei J.T."/>
            <person name="Ye R.Z."/>
            <person name="Que T.C."/>
            <person name="Du C.H."/>
            <person name="Zhou Y.H."/>
            <person name="Cheng J.X."/>
            <person name="Dai P.F."/>
            <person name="Guo W.B."/>
            <person name="Han X.H."/>
            <person name="Huang E.J."/>
            <person name="Li L.F."/>
            <person name="Wei W."/>
            <person name="Gao Y.C."/>
            <person name="Liu J.Z."/>
            <person name="Shao H.Z."/>
            <person name="Wang X."/>
            <person name="Wang C.C."/>
            <person name="Yang T.C."/>
            <person name="Huo Q.B."/>
            <person name="Li W."/>
            <person name="Chen H.Y."/>
            <person name="Chen S.E."/>
            <person name="Zhou L.G."/>
            <person name="Ni X.B."/>
            <person name="Tian J.H."/>
            <person name="Sheng Y."/>
            <person name="Liu T."/>
            <person name="Pan Y.S."/>
            <person name="Xia L.Y."/>
            <person name="Li J."/>
            <person name="Zhao F."/>
            <person name="Cao W.C."/>
        </authorList>
    </citation>
    <scope>NUCLEOTIDE SEQUENCE [LARGE SCALE GENOMIC DNA]</scope>
    <source>
        <strain evidence="2">HaeL-2018</strain>
    </source>
</reference>
<evidence type="ECO:0000256" key="1">
    <source>
        <dbReference type="SAM" id="MobiDB-lite"/>
    </source>
</evidence>
<organism evidence="2 3">
    <name type="scientific">Haemaphysalis longicornis</name>
    <name type="common">Bush tick</name>
    <dbReference type="NCBI Taxonomy" id="44386"/>
    <lineage>
        <taxon>Eukaryota</taxon>
        <taxon>Metazoa</taxon>
        <taxon>Ecdysozoa</taxon>
        <taxon>Arthropoda</taxon>
        <taxon>Chelicerata</taxon>
        <taxon>Arachnida</taxon>
        <taxon>Acari</taxon>
        <taxon>Parasitiformes</taxon>
        <taxon>Ixodida</taxon>
        <taxon>Ixodoidea</taxon>
        <taxon>Ixodidae</taxon>
        <taxon>Haemaphysalinae</taxon>
        <taxon>Haemaphysalis</taxon>
    </lineage>
</organism>
<dbReference type="EMBL" id="JABSTR010000010">
    <property type="protein sequence ID" value="KAH9379488.1"/>
    <property type="molecule type" value="Genomic_DNA"/>
</dbReference>
<evidence type="ECO:0000313" key="3">
    <source>
        <dbReference type="Proteomes" id="UP000821853"/>
    </source>
</evidence>
<feature type="region of interest" description="Disordered" evidence="1">
    <location>
        <begin position="1"/>
        <end position="24"/>
    </location>
</feature>
<evidence type="ECO:0000313" key="2">
    <source>
        <dbReference type="EMBL" id="KAH9379488.1"/>
    </source>
</evidence>
<dbReference type="VEuPathDB" id="VectorBase:HLOH_042625"/>
<name>A0A9J6GXV0_HAELO</name>
<dbReference type="OrthoDB" id="7698886at2759"/>
<gene>
    <name evidence="2" type="ORF">HPB48_021721</name>
</gene>